<proteinExistence type="inferred from homology"/>
<organism evidence="8 9">
    <name type="scientific">Fodinibius salipaludis</name>
    <dbReference type="NCBI Taxonomy" id="2032627"/>
    <lineage>
        <taxon>Bacteria</taxon>
        <taxon>Pseudomonadati</taxon>
        <taxon>Balneolota</taxon>
        <taxon>Balneolia</taxon>
        <taxon>Balneolales</taxon>
        <taxon>Balneolaceae</taxon>
        <taxon>Fodinibius</taxon>
    </lineage>
</organism>
<dbReference type="InterPro" id="IPR013320">
    <property type="entry name" value="ConA-like_dom_sf"/>
</dbReference>
<dbReference type="AlphaFoldDB" id="A0A2A2GEH5"/>
<dbReference type="Proteomes" id="UP000218831">
    <property type="component" value="Unassembled WGS sequence"/>
</dbReference>
<keyword evidence="2 6" id="KW-0378">Hydrolase</keyword>
<dbReference type="InterPro" id="IPR051795">
    <property type="entry name" value="Glycosyl_Hydrlase_43"/>
</dbReference>
<feature type="domain" description="Beta-xylosidase C-terminal Concanavalin A-like" evidence="7">
    <location>
        <begin position="327"/>
        <end position="498"/>
    </location>
</feature>
<reference evidence="8 9" key="1">
    <citation type="submission" date="2017-08" db="EMBL/GenBank/DDBJ databases">
        <title>Aliifodinibius alkalisoli sp. nov., isolated from saline alkaline soil.</title>
        <authorList>
            <person name="Liu D."/>
            <person name="Zhang G."/>
        </authorList>
    </citation>
    <scope>NUCLEOTIDE SEQUENCE [LARGE SCALE GENOMIC DNA]</scope>
    <source>
        <strain evidence="8 9">WN023</strain>
    </source>
</reference>
<dbReference type="GO" id="GO:0005975">
    <property type="term" value="P:carbohydrate metabolic process"/>
    <property type="evidence" value="ECO:0007669"/>
    <property type="project" value="InterPro"/>
</dbReference>
<dbReference type="SUPFAM" id="SSF49899">
    <property type="entry name" value="Concanavalin A-like lectins/glucanases"/>
    <property type="match status" value="1"/>
</dbReference>
<sequence length="513" mass="57500">MIMIPLLFSGCESSAEQGEQKIEITNPVLPGDRPDPTVIKVGDTYWASATSNEWAPLFPIFKSKDLVNWELETYVFPGGAPDWAYKNFWAPELTYDEEHDKVYAYYTARDEDSDRLSVGVASADSPEGPYEDHGPLVAQELGSIDAYEARDSDGTLYMLWKEDGNSQGEPTPMWAQEITEDRTELVGKKYELFRNDEPWEGHLVEGISIFQANDYFYATYSAGSCCDVACDYKTGVARSKNLLGPWEKYDENPVITDNDDWKCAGHGSVVENKGDFYFLYHAYSRDGTVYVGREAVLEKIKWTEDDWPVFENDAEYSRERAAWDFTDNFESGLNPLWQWRVTQDIDYETGSEGLKVRASRENEDLGTLLVQPTTSPNYEMTATVDLQQTEGDAEAGIALIGGADNSFGAPVAGIGISAGNNSVKVWKTVREETEIIEKIPVDQPDESKELKIEVSEGYLLDLAVKENGSWNIIAEQVDASALVPWGMGFRLGMIAKGDSSDYVNIKEFNLINY</sequence>
<evidence type="ECO:0000313" key="8">
    <source>
        <dbReference type="EMBL" id="PAU95921.1"/>
    </source>
</evidence>
<dbReference type="OrthoDB" id="9801455at2"/>
<feature type="active site" description="Proton acceptor" evidence="4">
    <location>
        <position position="35"/>
    </location>
</feature>
<dbReference type="PANTHER" id="PTHR42812">
    <property type="entry name" value="BETA-XYLOSIDASE"/>
    <property type="match status" value="1"/>
</dbReference>
<dbReference type="Pfam" id="PF17851">
    <property type="entry name" value="GH43_C2"/>
    <property type="match status" value="1"/>
</dbReference>
<evidence type="ECO:0000256" key="4">
    <source>
        <dbReference type="PIRSR" id="PIRSR606710-1"/>
    </source>
</evidence>
<protein>
    <submittedName>
        <fullName evidence="8">Beta-xylosidase</fullName>
    </submittedName>
</protein>
<dbReference type="Gene3D" id="2.115.10.20">
    <property type="entry name" value="Glycosyl hydrolase domain, family 43"/>
    <property type="match status" value="1"/>
</dbReference>
<dbReference type="CDD" id="cd08999">
    <property type="entry name" value="GH43_ABN-like"/>
    <property type="match status" value="1"/>
</dbReference>
<dbReference type="Gene3D" id="2.60.120.200">
    <property type="match status" value="1"/>
</dbReference>
<dbReference type="InterPro" id="IPR006710">
    <property type="entry name" value="Glyco_hydro_43"/>
</dbReference>
<feature type="site" description="Important for catalytic activity, responsible for pKa modulation of the active site Glu and correct orientation of both the proton donor and substrate" evidence="5">
    <location>
        <position position="145"/>
    </location>
</feature>
<dbReference type="EMBL" id="NSKE01000001">
    <property type="protein sequence ID" value="PAU95921.1"/>
    <property type="molecule type" value="Genomic_DNA"/>
</dbReference>
<evidence type="ECO:0000313" key="9">
    <source>
        <dbReference type="Proteomes" id="UP000218831"/>
    </source>
</evidence>
<evidence type="ECO:0000256" key="5">
    <source>
        <dbReference type="PIRSR" id="PIRSR606710-2"/>
    </source>
</evidence>
<gene>
    <name evidence="8" type="ORF">CK503_00555</name>
</gene>
<evidence type="ECO:0000256" key="6">
    <source>
        <dbReference type="RuleBase" id="RU361187"/>
    </source>
</evidence>
<evidence type="ECO:0000256" key="1">
    <source>
        <dbReference type="ARBA" id="ARBA00009865"/>
    </source>
</evidence>
<evidence type="ECO:0000259" key="7">
    <source>
        <dbReference type="Pfam" id="PF17851"/>
    </source>
</evidence>
<dbReference type="InterPro" id="IPR041542">
    <property type="entry name" value="GH43_C2"/>
</dbReference>
<dbReference type="PANTHER" id="PTHR42812:SF5">
    <property type="entry name" value="ENDO-ARABINASE"/>
    <property type="match status" value="1"/>
</dbReference>
<comment type="similarity">
    <text evidence="1 6">Belongs to the glycosyl hydrolase 43 family.</text>
</comment>
<evidence type="ECO:0000256" key="2">
    <source>
        <dbReference type="ARBA" id="ARBA00022801"/>
    </source>
</evidence>
<dbReference type="InterPro" id="IPR023296">
    <property type="entry name" value="Glyco_hydro_beta-prop_sf"/>
</dbReference>
<dbReference type="Pfam" id="PF04616">
    <property type="entry name" value="Glyco_hydro_43"/>
    <property type="match status" value="1"/>
</dbReference>
<name>A0A2A2GEH5_9BACT</name>
<evidence type="ECO:0000256" key="3">
    <source>
        <dbReference type="ARBA" id="ARBA00023295"/>
    </source>
</evidence>
<dbReference type="SUPFAM" id="SSF75005">
    <property type="entry name" value="Arabinanase/levansucrase/invertase"/>
    <property type="match status" value="1"/>
</dbReference>
<accession>A0A2A2GEH5</accession>
<keyword evidence="9" id="KW-1185">Reference proteome</keyword>
<comment type="caution">
    <text evidence="8">The sequence shown here is derived from an EMBL/GenBank/DDBJ whole genome shotgun (WGS) entry which is preliminary data.</text>
</comment>
<dbReference type="GO" id="GO:0004553">
    <property type="term" value="F:hydrolase activity, hydrolyzing O-glycosyl compounds"/>
    <property type="evidence" value="ECO:0007669"/>
    <property type="project" value="InterPro"/>
</dbReference>
<feature type="active site" description="Proton donor" evidence="4">
    <location>
        <position position="205"/>
    </location>
</feature>
<keyword evidence="3 6" id="KW-0326">Glycosidase</keyword>